<feature type="transmembrane region" description="Helical" evidence="2">
    <location>
        <begin position="365"/>
        <end position="384"/>
    </location>
</feature>
<proteinExistence type="predicted"/>
<dbReference type="EMBL" id="MFBS01000010">
    <property type="protein sequence ID" value="OGE10487.1"/>
    <property type="molecule type" value="Genomic_DNA"/>
</dbReference>
<keyword evidence="2" id="KW-1133">Transmembrane helix</keyword>
<feature type="transmembrane region" description="Helical" evidence="2">
    <location>
        <begin position="208"/>
        <end position="236"/>
    </location>
</feature>
<feature type="transmembrane region" description="Helical" evidence="2">
    <location>
        <begin position="326"/>
        <end position="345"/>
    </location>
</feature>
<feature type="region of interest" description="Disordered" evidence="1">
    <location>
        <begin position="505"/>
        <end position="524"/>
    </location>
</feature>
<name>A0A1F5I261_9BACT</name>
<dbReference type="AlphaFoldDB" id="A0A1F5I261"/>
<accession>A0A1F5I261</accession>
<evidence type="ECO:0000256" key="2">
    <source>
        <dbReference type="SAM" id="Phobius"/>
    </source>
</evidence>
<reference evidence="3 4" key="1">
    <citation type="journal article" date="2016" name="Nat. Commun.">
        <title>Thousands of microbial genomes shed light on interconnected biogeochemical processes in an aquifer system.</title>
        <authorList>
            <person name="Anantharaman K."/>
            <person name="Brown C.T."/>
            <person name="Hug L.A."/>
            <person name="Sharon I."/>
            <person name="Castelle C.J."/>
            <person name="Probst A.J."/>
            <person name="Thomas B.C."/>
            <person name="Singh A."/>
            <person name="Wilkins M.J."/>
            <person name="Karaoz U."/>
            <person name="Brodie E.L."/>
            <person name="Williams K.H."/>
            <person name="Hubbard S.S."/>
            <person name="Banfield J.F."/>
        </authorList>
    </citation>
    <scope>NUCLEOTIDE SEQUENCE [LARGE SCALE GENOMIC DNA]</scope>
</reference>
<dbReference type="Proteomes" id="UP000179227">
    <property type="component" value="Unassembled WGS sequence"/>
</dbReference>
<sequence length="524" mass="55069">MLSTCLTLNAKRLTLIVFSFLLLVTSYLLLVNLRPVHALECDTPFEQGNPAPAQEAIDRLNKCAIEKNVFDDKIFNTNQIAGTVDSLHTLMFGTSNLHPETDVATRGGGALASSGKLVATLYSSPPVSGVEYFAQKIQQFNPVQPAYAAEGIGFNALKPVQKVWTVFRNISYVGFVIVFVIMGFMIMFRAHISPQAVATVQDSIPRIVVALILVTFSYAIAGLFIDIMFLILNILVNTLEAAHLLEGTSIGGDIFKQSVFGVVWSNWGGVFTSVAGAISDLIDKVIDLGALDWADNLFSTIGGGVAALVVGIALLFIMFRVFFMLLMAYVMIIVLTMVAPFFFLFQALPGRNGAGEWFKQMASQISVFPTVALMFVFAGVLGGLGGDSAIGAADTIGKDQVGQFPLLAGDIASEVIGKLIGIGLLLMTPSAAELVRNALGVKGGVQGAFGAAGAALGAGAGVAYTGSGARSAVGTVGGAFRSLGAESSEKLAARLPGGGGIAARRKFYEKEPTGRPSTGTPRGY</sequence>
<protein>
    <submittedName>
        <fullName evidence="3">Uncharacterized protein</fullName>
    </submittedName>
</protein>
<keyword evidence="2" id="KW-0812">Transmembrane</keyword>
<organism evidence="3 4">
    <name type="scientific">Candidatus Curtissbacteria bacterium RIFCSPLOWO2_01_FULL_42_26</name>
    <dbReference type="NCBI Taxonomy" id="1797729"/>
    <lineage>
        <taxon>Bacteria</taxon>
        <taxon>Candidatus Curtissiibacteriota</taxon>
    </lineage>
</organism>
<feature type="transmembrane region" description="Helical" evidence="2">
    <location>
        <begin position="170"/>
        <end position="188"/>
    </location>
</feature>
<evidence type="ECO:0000313" key="3">
    <source>
        <dbReference type="EMBL" id="OGE10487.1"/>
    </source>
</evidence>
<evidence type="ECO:0000313" key="4">
    <source>
        <dbReference type="Proteomes" id="UP000179227"/>
    </source>
</evidence>
<comment type="caution">
    <text evidence="3">The sequence shown here is derived from an EMBL/GenBank/DDBJ whole genome shotgun (WGS) entry which is preliminary data.</text>
</comment>
<keyword evidence="2" id="KW-0472">Membrane</keyword>
<feature type="transmembrane region" description="Helical" evidence="2">
    <location>
        <begin position="297"/>
        <end position="319"/>
    </location>
</feature>
<evidence type="ECO:0000256" key="1">
    <source>
        <dbReference type="SAM" id="MobiDB-lite"/>
    </source>
</evidence>
<dbReference type="STRING" id="1797729.A3A60_03005"/>
<gene>
    <name evidence="3" type="ORF">A3A60_03005</name>
</gene>
<feature type="compositionally biased region" description="Polar residues" evidence="1">
    <location>
        <begin position="515"/>
        <end position="524"/>
    </location>
</feature>